<proteinExistence type="predicted"/>
<evidence type="ECO:0000313" key="2">
    <source>
        <dbReference type="Proteomes" id="UP000812440"/>
    </source>
</evidence>
<protein>
    <submittedName>
        <fullName evidence="1">Uncharacterized protein</fullName>
    </submittedName>
</protein>
<evidence type="ECO:0000313" key="1">
    <source>
        <dbReference type="EMBL" id="KAG8438119.1"/>
    </source>
</evidence>
<accession>A0A8T2IYL2</accession>
<dbReference type="Proteomes" id="UP000812440">
    <property type="component" value="Chromosome 4"/>
</dbReference>
<name>A0A8T2IYL2_9PIPI</name>
<reference evidence="1" key="1">
    <citation type="thesis" date="2020" institute="ProQuest LLC" country="789 East Eisenhower Parkway, Ann Arbor, MI, USA">
        <title>Comparative Genomics and Chromosome Evolution.</title>
        <authorList>
            <person name="Mudd A.B."/>
        </authorList>
    </citation>
    <scope>NUCLEOTIDE SEQUENCE</scope>
    <source>
        <strain evidence="1">Female2</strain>
        <tissue evidence="1">Blood</tissue>
    </source>
</reference>
<keyword evidence="2" id="KW-1185">Reference proteome</keyword>
<gene>
    <name evidence="1" type="ORF">GDO86_008708</name>
</gene>
<comment type="caution">
    <text evidence="1">The sequence shown here is derived from an EMBL/GenBank/DDBJ whole genome shotgun (WGS) entry which is preliminary data.</text>
</comment>
<dbReference type="AlphaFoldDB" id="A0A8T2IYL2"/>
<dbReference type="EMBL" id="JAACNH010000007">
    <property type="protein sequence ID" value="KAG8438119.1"/>
    <property type="molecule type" value="Genomic_DNA"/>
</dbReference>
<sequence length="92" mass="10100">MLYIHFKQAKGKRYYVQRGAEILGRRDGRAEKSPRVTPIGLYLCNGINASELFSLPPPALPILLILQCYSLLALLQIARANSSMAGVQGKGI</sequence>
<organism evidence="1 2">
    <name type="scientific">Hymenochirus boettgeri</name>
    <name type="common">Congo dwarf clawed frog</name>
    <dbReference type="NCBI Taxonomy" id="247094"/>
    <lineage>
        <taxon>Eukaryota</taxon>
        <taxon>Metazoa</taxon>
        <taxon>Chordata</taxon>
        <taxon>Craniata</taxon>
        <taxon>Vertebrata</taxon>
        <taxon>Euteleostomi</taxon>
        <taxon>Amphibia</taxon>
        <taxon>Batrachia</taxon>
        <taxon>Anura</taxon>
        <taxon>Pipoidea</taxon>
        <taxon>Pipidae</taxon>
        <taxon>Pipinae</taxon>
        <taxon>Hymenochirus</taxon>
    </lineage>
</organism>